<evidence type="ECO:0000313" key="4">
    <source>
        <dbReference type="Proteomes" id="UP001623661"/>
    </source>
</evidence>
<keyword evidence="1" id="KW-0749">Sporulation</keyword>
<evidence type="ECO:0000313" key="3">
    <source>
        <dbReference type="EMBL" id="MFL0268136.1"/>
    </source>
</evidence>
<gene>
    <name evidence="3" type="primary">spoIIGA</name>
    <name evidence="3" type="ORF">ACJDUH_08475</name>
</gene>
<dbReference type="InterPro" id="IPR005081">
    <property type="entry name" value="SpoIIGA"/>
</dbReference>
<evidence type="ECO:0000256" key="2">
    <source>
        <dbReference type="SAM" id="Phobius"/>
    </source>
</evidence>
<evidence type="ECO:0000256" key="1">
    <source>
        <dbReference type="PIRNR" id="PIRNR018571"/>
    </source>
</evidence>
<comment type="caution">
    <text evidence="3">The sequence shown here is derived from an EMBL/GenBank/DDBJ whole genome shotgun (WGS) entry which is preliminary data.</text>
</comment>
<name>A0ABW8TUC7_9CLOT</name>
<feature type="transmembrane region" description="Helical" evidence="2">
    <location>
        <begin position="88"/>
        <end position="107"/>
    </location>
</feature>
<keyword evidence="1 2" id="KW-0472">Membrane</keyword>
<proteinExistence type="inferred from homology"/>
<dbReference type="Pfam" id="PF03419">
    <property type="entry name" value="Peptidase_U4"/>
    <property type="match status" value="1"/>
</dbReference>
<dbReference type="RefSeq" id="WP_406764716.1">
    <property type="nucleotide sequence ID" value="NZ_JBJHZY010000001.1"/>
</dbReference>
<feature type="transmembrane region" description="Helical" evidence="2">
    <location>
        <begin position="63"/>
        <end position="81"/>
    </location>
</feature>
<keyword evidence="1" id="KW-1003">Cell membrane</keyword>
<dbReference type="NCBIfam" id="TIGR02854">
    <property type="entry name" value="spore_II_GA"/>
    <property type="match status" value="1"/>
</dbReference>
<sequence length="265" mass="30719">MVVNIDILVLENSIVNYFLLYITSQTLRIRKSFKNIALPAFLGGIYVITLIFPKLYILTELPFKFLMAIFMIFILFYRSTILFYTKALFVYLLYSMVLAGLCFFIELNYNGGFQLNSLFYNFSYKKLMLALILLYLTINRLVLFIRNRIELSSLIFSIDIVFKNGEKTVKAFLDTGNELTEPATNLPVMILESELMDRTIDDKETFYIPYRVINGEANKLKGFKPEFIRIHKGEVVEVRQVIIALCENKLSSMGDYNALLSRGII</sequence>
<dbReference type="Proteomes" id="UP001623661">
    <property type="component" value="Unassembled WGS sequence"/>
</dbReference>
<comment type="subcellular location">
    <subcellularLocation>
        <location evidence="1">Cell membrane</location>
    </subcellularLocation>
</comment>
<feature type="transmembrane region" description="Helical" evidence="2">
    <location>
        <begin position="36"/>
        <end position="57"/>
    </location>
</feature>
<dbReference type="PIRSF" id="PIRSF018571">
    <property type="entry name" value="SpoIIGA"/>
    <property type="match status" value="1"/>
</dbReference>
<accession>A0ABW8TUC7</accession>
<reference evidence="3 4" key="1">
    <citation type="submission" date="2024-11" db="EMBL/GenBank/DDBJ databases">
        <authorList>
            <person name="Heng Y.C."/>
            <person name="Lim A.C.H."/>
            <person name="Lee J.K.Y."/>
            <person name="Kittelmann S."/>
        </authorList>
    </citation>
    <scope>NUCLEOTIDE SEQUENCE [LARGE SCALE GENOMIC DNA]</scope>
    <source>
        <strain evidence="3 4">WILCCON 0202</strain>
    </source>
</reference>
<feature type="transmembrane region" description="Helical" evidence="2">
    <location>
        <begin position="127"/>
        <end position="145"/>
    </location>
</feature>
<keyword evidence="4" id="KW-1185">Reference proteome</keyword>
<comment type="function">
    <text evidence="1">Probable aspartic protease that is responsible for the proteolytic cleavage of the RNA polymerase sigma E factor (SigE/spoIIGB) to yield the active peptide in the mother cell during sporulation. Responds to a signal from the forespore that is triggered by the extracellular signal protein SpoIIR.</text>
</comment>
<keyword evidence="1" id="KW-0645">Protease</keyword>
<keyword evidence="1" id="KW-0378">Hydrolase</keyword>
<keyword evidence="2" id="KW-0812">Transmembrane</keyword>
<dbReference type="EC" id="3.4.23.-" evidence="1"/>
<keyword evidence="1" id="KW-0064">Aspartyl protease</keyword>
<comment type="similarity">
    <text evidence="1">Belongs to the peptidase U4 family.</text>
</comment>
<keyword evidence="2" id="KW-1133">Transmembrane helix</keyword>
<protein>
    <recommendedName>
        <fullName evidence="1">Sporulation sigma-E factor-processing peptidase</fullName>
        <ecNumber evidence="1">3.4.23.-</ecNumber>
    </recommendedName>
    <alternativeName>
        <fullName evidence="1">Membrane-associated aspartic protease</fullName>
    </alternativeName>
    <alternativeName>
        <fullName evidence="1">Stage II sporulation protein GA</fullName>
    </alternativeName>
</protein>
<dbReference type="EMBL" id="JBJHZY010000001">
    <property type="protein sequence ID" value="MFL0268136.1"/>
    <property type="molecule type" value="Genomic_DNA"/>
</dbReference>
<organism evidence="3 4">
    <name type="scientific">Candidatus Clostridium radicumherbarum</name>
    <dbReference type="NCBI Taxonomy" id="3381662"/>
    <lineage>
        <taxon>Bacteria</taxon>
        <taxon>Bacillati</taxon>
        <taxon>Bacillota</taxon>
        <taxon>Clostridia</taxon>
        <taxon>Eubacteriales</taxon>
        <taxon>Clostridiaceae</taxon>
        <taxon>Clostridium</taxon>
    </lineage>
</organism>